<name>A0A0N4X1X3_HAEPC</name>
<reference evidence="5" key="1">
    <citation type="submission" date="2017-02" db="UniProtKB">
        <authorList>
            <consortium name="WormBaseParasite"/>
        </authorList>
    </citation>
    <scope>IDENTIFICATION</scope>
</reference>
<gene>
    <name evidence="3" type="ORF">HPLM_LOCUS18330</name>
</gene>
<evidence type="ECO:0000256" key="1">
    <source>
        <dbReference type="SAM" id="MobiDB-lite"/>
    </source>
</evidence>
<keyword evidence="4" id="KW-1185">Reference proteome</keyword>
<dbReference type="Proteomes" id="UP000268014">
    <property type="component" value="Unassembled WGS sequence"/>
</dbReference>
<evidence type="ECO:0000313" key="5">
    <source>
        <dbReference type="WBParaSite" id="HPLM_0001833801-mRNA-1"/>
    </source>
</evidence>
<feature type="transmembrane region" description="Helical" evidence="2">
    <location>
        <begin position="52"/>
        <end position="73"/>
    </location>
</feature>
<dbReference type="WBParaSite" id="HPLM_0001833801-mRNA-1">
    <property type="protein sequence ID" value="HPLM_0001833801-mRNA-1"/>
    <property type="gene ID" value="HPLM_0001833801"/>
</dbReference>
<sequence>MAGRGGRAGTFSKGGKGDSRAVTVPAMEPPKNEDADCNFSHLNSVIRTEDEVNALILSIIVGAILFIGLCLIVSKRA</sequence>
<organism evidence="5">
    <name type="scientific">Haemonchus placei</name>
    <name type="common">Barber's pole worm</name>
    <dbReference type="NCBI Taxonomy" id="6290"/>
    <lineage>
        <taxon>Eukaryota</taxon>
        <taxon>Metazoa</taxon>
        <taxon>Ecdysozoa</taxon>
        <taxon>Nematoda</taxon>
        <taxon>Chromadorea</taxon>
        <taxon>Rhabditida</taxon>
        <taxon>Rhabditina</taxon>
        <taxon>Rhabditomorpha</taxon>
        <taxon>Strongyloidea</taxon>
        <taxon>Trichostrongylidae</taxon>
        <taxon>Haemonchus</taxon>
    </lineage>
</organism>
<evidence type="ECO:0000313" key="3">
    <source>
        <dbReference type="EMBL" id="VDO70401.1"/>
    </source>
</evidence>
<dbReference type="EMBL" id="UZAF01020492">
    <property type="protein sequence ID" value="VDO70401.1"/>
    <property type="molecule type" value="Genomic_DNA"/>
</dbReference>
<dbReference type="OrthoDB" id="5877704at2759"/>
<keyword evidence="2" id="KW-1133">Transmembrane helix</keyword>
<protein>
    <submittedName>
        <fullName evidence="5">ATNG ATPase</fullName>
    </submittedName>
</protein>
<feature type="region of interest" description="Disordered" evidence="1">
    <location>
        <begin position="1"/>
        <end position="31"/>
    </location>
</feature>
<keyword evidence="2" id="KW-0812">Transmembrane</keyword>
<accession>A0A0N4X1X3</accession>
<feature type="compositionally biased region" description="Gly residues" evidence="1">
    <location>
        <begin position="1"/>
        <end position="14"/>
    </location>
</feature>
<keyword evidence="2" id="KW-0472">Membrane</keyword>
<evidence type="ECO:0000256" key="2">
    <source>
        <dbReference type="SAM" id="Phobius"/>
    </source>
</evidence>
<reference evidence="3 4" key="2">
    <citation type="submission" date="2018-11" db="EMBL/GenBank/DDBJ databases">
        <authorList>
            <consortium name="Pathogen Informatics"/>
        </authorList>
    </citation>
    <scope>NUCLEOTIDE SEQUENCE [LARGE SCALE GENOMIC DNA]</scope>
    <source>
        <strain evidence="3 4">MHpl1</strain>
    </source>
</reference>
<dbReference type="AlphaFoldDB" id="A0A0N4X1X3"/>
<evidence type="ECO:0000313" key="4">
    <source>
        <dbReference type="Proteomes" id="UP000268014"/>
    </source>
</evidence>
<proteinExistence type="predicted"/>